<dbReference type="GeneID" id="54991438"/>
<dbReference type="Proteomes" id="UP000246267">
    <property type="component" value="Segment"/>
</dbReference>
<name>A0A2S1GSK3_9CAUD</name>
<dbReference type="Pfam" id="PF08200">
    <property type="entry name" value="Phage_T7_1_1"/>
    <property type="match status" value="1"/>
</dbReference>
<dbReference type="RefSeq" id="YP_009800932.1">
    <property type="nucleotide sequence ID" value="NC_047961.1"/>
</dbReference>
<accession>A0A2S1GSK3</accession>
<proteinExistence type="predicted"/>
<feature type="region of interest" description="Disordered" evidence="1">
    <location>
        <begin position="1"/>
        <end position="46"/>
    </location>
</feature>
<feature type="compositionally biased region" description="Basic and acidic residues" evidence="1">
    <location>
        <begin position="8"/>
        <end position="25"/>
    </location>
</feature>
<evidence type="ECO:0000313" key="3">
    <source>
        <dbReference type="Proteomes" id="UP000246267"/>
    </source>
</evidence>
<protein>
    <submittedName>
        <fullName evidence="2">Uncharacterized protein</fullName>
    </submittedName>
</protein>
<keyword evidence="3" id="KW-1185">Reference proteome</keyword>
<feature type="compositionally biased region" description="Basic and acidic residues" evidence="1">
    <location>
        <begin position="34"/>
        <end position="46"/>
    </location>
</feature>
<evidence type="ECO:0000256" key="1">
    <source>
        <dbReference type="SAM" id="MobiDB-lite"/>
    </source>
</evidence>
<sequence length="46" mass="5551">MNTTNFEKIVKTRKDRGEEYAEKGRKLNKRDRKAAREEKRLLGQEE</sequence>
<dbReference type="EMBL" id="MH059632">
    <property type="protein sequence ID" value="AWD92363.1"/>
    <property type="molecule type" value="Genomic_DNA"/>
</dbReference>
<evidence type="ECO:0000313" key="2">
    <source>
        <dbReference type="EMBL" id="AWD92363.1"/>
    </source>
</evidence>
<reference evidence="2 3" key="1">
    <citation type="journal article" name="Viruses">
        <title>Unlocking the Potential of 46 New Bacteriophages for Biocontrol of Dickeya Solani.</title>
        <authorList>
            <person name="Carstens A.B."/>
            <person name="Djurhuus A.M."/>
            <person name="Kot W."/>
            <person name="Jacobs-Sera D."/>
            <person name="Hatfull G.F."/>
            <person name="Hansen L.H."/>
        </authorList>
    </citation>
    <scope>NUCLEOTIDE SEQUENCE [LARGE SCALE GENOMIC DNA]</scope>
</reference>
<dbReference type="InterPro" id="IPR013232">
    <property type="entry name" value="Phage_T7_Gp1.1"/>
</dbReference>
<dbReference type="KEGG" id="vg:54991438"/>
<organism evidence="2 3">
    <name type="scientific">Dickeya phage Dagda</name>
    <dbReference type="NCBI Taxonomy" id="2163630"/>
    <lineage>
        <taxon>Viruses</taxon>
        <taxon>Duplodnaviria</taxon>
        <taxon>Heunggongvirae</taxon>
        <taxon>Uroviricota</taxon>
        <taxon>Caudoviricetes</taxon>
        <taxon>Autographivirales</taxon>
        <taxon>Autotranscriptaviridae</taxon>
        <taxon>Studiervirinae</taxon>
        <taxon>Aarhusvirus</taxon>
        <taxon>Aarhusvirus dagda</taxon>
    </lineage>
</organism>